<evidence type="ECO:0000313" key="1">
    <source>
        <dbReference type="EMBL" id="MBP2325536.1"/>
    </source>
</evidence>
<dbReference type="Proteomes" id="UP001519332">
    <property type="component" value="Unassembled WGS sequence"/>
</dbReference>
<reference evidence="1 2" key="1">
    <citation type="submission" date="2021-03" db="EMBL/GenBank/DDBJ databases">
        <title>Sequencing the genomes of 1000 actinobacteria strains.</title>
        <authorList>
            <person name="Klenk H.-P."/>
        </authorList>
    </citation>
    <scope>NUCLEOTIDE SEQUENCE [LARGE SCALE GENOMIC DNA]</scope>
    <source>
        <strain evidence="1 2">DSM 46670</strain>
    </source>
</reference>
<accession>A0ABS4TMB4</accession>
<name>A0ABS4TMB4_9PSEU</name>
<evidence type="ECO:0000313" key="2">
    <source>
        <dbReference type="Proteomes" id="UP001519332"/>
    </source>
</evidence>
<dbReference type="EMBL" id="JAGINW010000001">
    <property type="protein sequence ID" value="MBP2325536.1"/>
    <property type="molecule type" value="Genomic_DNA"/>
</dbReference>
<sequence>MTDEADPETSAKPHKLPTAPCSVVWSRGHAYVLETGLARSRWVGCDDRGRPQELTNAELQSRGWTLTRAS</sequence>
<comment type="caution">
    <text evidence="1">The sequence shown here is derived from an EMBL/GenBank/DDBJ whole genome shotgun (WGS) entry which is preliminary data.</text>
</comment>
<keyword evidence="2" id="KW-1185">Reference proteome</keyword>
<organism evidence="1 2">
    <name type="scientific">Kibdelosporangium banguiense</name>
    <dbReference type="NCBI Taxonomy" id="1365924"/>
    <lineage>
        <taxon>Bacteria</taxon>
        <taxon>Bacillati</taxon>
        <taxon>Actinomycetota</taxon>
        <taxon>Actinomycetes</taxon>
        <taxon>Pseudonocardiales</taxon>
        <taxon>Pseudonocardiaceae</taxon>
        <taxon>Kibdelosporangium</taxon>
    </lineage>
</organism>
<proteinExistence type="predicted"/>
<dbReference type="RefSeq" id="WP_209642720.1">
    <property type="nucleotide sequence ID" value="NZ_JAGINW010000001.1"/>
</dbReference>
<gene>
    <name evidence="1" type="ORF">JOF56_005921</name>
</gene>
<protein>
    <submittedName>
        <fullName evidence="1">Uncharacterized protein</fullName>
    </submittedName>
</protein>